<dbReference type="PANTHER" id="PTHR43329">
    <property type="entry name" value="EPOXIDE HYDROLASE"/>
    <property type="match status" value="1"/>
</dbReference>
<evidence type="ECO:0000256" key="1">
    <source>
        <dbReference type="ARBA" id="ARBA00022801"/>
    </source>
</evidence>
<proteinExistence type="predicted"/>
<name>A0ABQ4UUH6_9HYPH</name>
<reference evidence="3" key="2">
    <citation type="submission" date="2021-08" db="EMBL/GenBank/DDBJ databases">
        <authorList>
            <person name="Tani A."/>
            <person name="Ola A."/>
            <person name="Ogura Y."/>
            <person name="Katsura K."/>
            <person name="Hayashi T."/>
        </authorList>
    </citation>
    <scope>NUCLEOTIDE SEQUENCE</scope>
    <source>
        <strain evidence="3">DSM 14458</strain>
    </source>
</reference>
<dbReference type="SUPFAM" id="SSF53474">
    <property type="entry name" value="alpha/beta-Hydrolases"/>
    <property type="match status" value="1"/>
</dbReference>
<dbReference type="RefSeq" id="WP_238308010.1">
    <property type="nucleotide sequence ID" value="NZ_BPRE01000006.1"/>
</dbReference>
<dbReference type="Pfam" id="PF00561">
    <property type="entry name" value="Abhydrolase_1"/>
    <property type="match status" value="1"/>
</dbReference>
<sequence>MADGDDLFPGFESLWIDGPSGRWFARAGGREDAAPLLLLHGFPQSHAMWHRLAPALARTHRVIALDLKGYGWSAAPDSEGGAAYAKAQVGAEIVAVMERLGHVRFGLAGHDRGGRVAYRLALDTPGRVERLALLDIVPTFVQWERIEANPGMNPHWPFLARAAPEPEREIGRDPDGYFEDLLRQWSAAKDLSAFDPRALRLYAQAWNVPERIHAMCEDYRAGGAEGADRAADRADLAAGRTLPMPVLLLASRDYLDRDKPEPALDVWRRSFAPKAEGVSIASGHFMAEETPEATLAALEAFFAR</sequence>
<dbReference type="Gene3D" id="3.40.50.1820">
    <property type="entry name" value="alpha/beta hydrolase"/>
    <property type="match status" value="1"/>
</dbReference>
<keyword evidence="4" id="KW-1185">Reference proteome</keyword>
<gene>
    <name evidence="3" type="ORF">BGCPKDLD_2356</name>
</gene>
<feature type="domain" description="AB hydrolase-1" evidence="2">
    <location>
        <begin position="35"/>
        <end position="287"/>
    </location>
</feature>
<comment type="caution">
    <text evidence="3">The sequence shown here is derived from an EMBL/GenBank/DDBJ whole genome shotgun (WGS) entry which is preliminary data.</text>
</comment>
<protein>
    <submittedName>
        <fullName evidence="3">Fluoroacetate dehalogenase</fullName>
    </submittedName>
</protein>
<evidence type="ECO:0000313" key="3">
    <source>
        <dbReference type="EMBL" id="GJE75769.1"/>
    </source>
</evidence>
<evidence type="ECO:0000259" key="2">
    <source>
        <dbReference type="Pfam" id="PF00561"/>
    </source>
</evidence>
<organism evidence="3 4">
    <name type="scientific">Methylorubrum suomiense</name>
    <dbReference type="NCBI Taxonomy" id="144191"/>
    <lineage>
        <taxon>Bacteria</taxon>
        <taxon>Pseudomonadati</taxon>
        <taxon>Pseudomonadota</taxon>
        <taxon>Alphaproteobacteria</taxon>
        <taxon>Hyphomicrobiales</taxon>
        <taxon>Methylobacteriaceae</taxon>
        <taxon>Methylorubrum</taxon>
    </lineage>
</organism>
<dbReference type="InterPro" id="IPR029058">
    <property type="entry name" value="AB_hydrolase_fold"/>
</dbReference>
<dbReference type="PRINTS" id="PR00111">
    <property type="entry name" value="ABHYDROLASE"/>
</dbReference>
<dbReference type="PRINTS" id="PR00412">
    <property type="entry name" value="EPOXHYDRLASE"/>
</dbReference>
<accession>A0ABQ4UUH6</accession>
<dbReference type="Proteomes" id="UP001055093">
    <property type="component" value="Unassembled WGS sequence"/>
</dbReference>
<dbReference type="InterPro" id="IPR000639">
    <property type="entry name" value="Epox_hydrolase-like"/>
</dbReference>
<dbReference type="EMBL" id="BPRE01000006">
    <property type="protein sequence ID" value="GJE75769.1"/>
    <property type="molecule type" value="Genomic_DNA"/>
</dbReference>
<evidence type="ECO:0000313" key="4">
    <source>
        <dbReference type="Proteomes" id="UP001055093"/>
    </source>
</evidence>
<keyword evidence="1" id="KW-0378">Hydrolase</keyword>
<dbReference type="InterPro" id="IPR000073">
    <property type="entry name" value="AB_hydrolase_1"/>
</dbReference>
<reference evidence="3" key="1">
    <citation type="journal article" date="2021" name="Front. Microbiol.">
        <title>Comprehensive Comparative Genomics and Phenotyping of Methylobacterium Species.</title>
        <authorList>
            <person name="Alessa O."/>
            <person name="Ogura Y."/>
            <person name="Fujitani Y."/>
            <person name="Takami H."/>
            <person name="Hayashi T."/>
            <person name="Sahin N."/>
            <person name="Tani A."/>
        </authorList>
    </citation>
    <scope>NUCLEOTIDE SEQUENCE</scope>
    <source>
        <strain evidence="3">DSM 14458</strain>
    </source>
</reference>